<dbReference type="OrthoDB" id="250329at2759"/>
<dbReference type="AlphaFoldDB" id="A0A835QCB9"/>
<name>A0A835QCB9_VANPL</name>
<dbReference type="Proteomes" id="UP000636800">
    <property type="component" value="Unassembled WGS sequence"/>
</dbReference>
<dbReference type="EMBL" id="JADCNL010000008">
    <property type="protein sequence ID" value="KAG0469789.1"/>
    <property type="molecule type" value="Genomic_DNA"/>
</dbReference>
<sequence length="126" mass="14717">MTISPLKTFVLAHAIKIARDELLLKPCNIPYDEIFASNRDGDVGLVDIIINDGRFEELNDVAPQPNSSYEYFFQQDQPTKEDDIWRCNWTEVKEDIMKHNQHKNWRFPIADLAEEQKKESTRGAHI</sequence>
<accession>A0A835QCB9</accession>
<keyword evidence="2" id="KW-1185">Reference proteome</keyword>
<gene>
    <name evidence="1" type="ORF">HPP92_016489</name>
</gene>
<reference evidence="1 2" key="1">
    <citation type="journal article" date="2020" name="Nat. Food">
        <title>A phased Vanilla planifolia genome enables genetic improvement of flavour and production.</title>
        <authorList>
            <person name="Hasing T."/>
            <person name="Tang H."/>
            <person name="Brym M."/>
            <person name="Khazi F."/>
            <person name="Huang T."/>
            <person name="Chambers A.H."/>
        </authorList>
    </citation>
    <scope>NUCLEOTIDE SEQUENCE [LARGE SCALE GENOMIC DNA]</scope>
    <source>
        <tissue evidence="1">Leaf</tissue>
    </source>
</reference>
<evidence type="ECO:0000313" key="2">
    <source>
        <dbReference type="Proteomes" id="UP000636800"/>
    </source>
</evidence>
<proteinExistence type="predicted"/>
<protein>
    <submittedName>
        <fullName evidence="1">Uncharacterized protein</fullName>
    </submittedName>
</protein>
<organism evidence="1 2">
    <name type="scientific">Vanilla planifolia</name>
    <name type="common">Vanilla</name>
    <dbReference type="NCBI Taxonomy" id="51239"/>
    <lineage>
        <taxon>Eukaryota</taxon>
        <taxon>Viridiplantae</taxon>
        <taxon>Streptophyta</taxon>
        <taxon>Embryophyta</taxon>
        <taxon>Tracheophyta</taxon>
        <taxon>Spermatophyta</taxon>
        <taxon>Magnoliopsida</taxon>
        <taxon>Liliopsida</taxon>
        <taxon>Asparagales</taxon>
        <taxon>Orchidaceae</taxon>
        <taxon>Vanilloideae</taxon>
        <taxon>Vanilleae</taxon>
        <taxon>Vanilla</taxon>
    </lineage>
</organism>
<comment type="caution">
    <text evidence="1">The sequence shown here is derived from an EMBL/GenBank/DDBJ whole genome shotgun (WGS) entry which is preliminary data.</text>
</comment>
<evidence type="ECO:0000313" key="1">
    <source>
        <dbReference type="EMBL" id="KAG0469789.1"/>
    </source>
</evidence>